<protein>
    <submittedName>
        <fullName evidence="5">Xanthine dehydrogenase yagR molybdenum binding subunit</fullName>
        <ecNumber evidence="5">1.17.1.4</ecNumber>
        <ecNumber evidence="5">1.3.7.9</ecNumber>
    </submittedName>
</protein>
<evidence type="ECO:0000256" key="3">
    <source>
        <dbReference type="SAM" id="MobiDB-lite"/>
    </source>
</evidence>
<dbReference type="InterPro" id="IPR036856">
    <property type="entry name" value="Ald_Oxase/Xan_DH_a/b_sf"/>
</dbReference>
<feature type="region of interest" description="Disordered" evidence="3">
    <location>
        <begin position="1"/>
        <end position="25"/>
    </location>
</feature>
<feature type="compositionally biased region" description="Polar residues" evidence="3">
    <location>
        <begin position="1"/>
        <end position="10"/>
    </location>
</feature>
<dbReference type="OrthoDB" id="221297at2"/>
<dbReference type="Pfam" id="PF01315">
    <property type="entry name" value="Ald_Xan_dh_C"/>
    <property type="match status" value="1"/>
</dbReference>
<evidence type="ECO:0000313" key="5">
    <source>
        <dbReference type="EMBL" id="SAI67756.1"/>
    </source>
</evidence>
<dbReference type="GO" id="GO:0004854">
    <property type="term" value="F:xanthine dehydrogenase activity"/>
    <property type="evidence" value="ECO:0007669"/>
    <property type="project" value="UniProtKB-EC"/>
</dbReference>
<name>A0A157SCY5_9BORD</name>
<evidence type="ECO:0000256" key="2">
    <source>
        <dbReference type="ARBA" id="ARBA00023002"/>
    </source>
</evidence>
<evidence type="ECO:0000256" key="1">
    <source>
        <dbReference type="ARBA" id="ARBA00022505"/>
    </source>
</evidence>
<gene>
    <name evidence="5" type="primary">yagR_1</name>
    <name evidence="5" type="ORF">SAMEA3906486_01697</name>
</gene>
<proteinExistence type="predicted"/>
<dbReference type="InterPro" id="IPR000674">
    <property type="entry name" value="Ald_Oxase/Xan_DH_a/b"/>
</dbReference>
<evidence type="ECO:0000259" key="4">
    <source>
        <dbReference type="SMART" id="SM01008"/>
    </source>
</evidence>
<dbReference type="AlphaFoldDB" id="A0A157SCY5"/>
<dbReference type="EC" id="1.17.1.4" evidence="5"/>
<keyword evidence="1" id="KW-0500">Molybdenum</keyword>
<accession>A0A157SCY5</accession>
<dbReference type="EC" id="1.3.7.9" evidence="5"/>
<dbReference type="GO" id="GO:0005506">
    <property type="term" value="F:iron ion binding"/>
    <property type="evidence" value="ECO:0007669"/>
    <property type="project" value="InterPro"/>
</dbReference>
<dbReference type="PANTHER" id="PTHR11908">
    <property type="entry name" value="XANTHINE DEHYDROGENASE"/>
    <property type="match status" value="1"/>
</dbReference>
<dbReference type="EMBL" id="FKIF01000002">
    <property type="protein sequence ID" value="SAI67756.1"/>
    <property type="molecule type" value="Genomic_DNA"/>
</dbReference>
<dbReference type="InterPro" id="IPR008274">
    <property type="entry name" value="AldOxase/xan_DH_MoCoBD1"/>
</dbReference>
<dbReference type="InterPro" id="IPR046867">
    <property type="entry name" value="AldOxase/xan_DH_MoCoBD2"/>
</dbReference>
<feature type="domain" description="Aldehyde oxidase/xanthine dehydrogenase a/b hammerhead" evidence="4">
    <location>
        <begin position="30"/>
        <end position="138"/>
    </location>
</feature>
<dbReference type="SMART" id="SM01008">
    <property type="entry name" value="Ald_Xan_dh_C"/>
    <property type="match status" value="1"/>
</dbReference>
<reference evidence="5 6" key="1">
    <citation type="submission" date="2016-04" db="EMBL/GenBank/DDBJ databases">
        <authorList>
            <consortium name="Pathogen Informatics"/>
        </authorList>
    </citation>
    <scope>NUCLEOTIDE SEQUENCE [LARGE SCALE GENOMIC DNA]</scope>
    <source>
        <strain evidence="5 6">H050680373</strain>
    </source>
</reference>
<dbReference type="Gene3D" id="3.90.1170.50">
    <property type="entry name" value="Aldehyde oxidase/xanthine dehydrogenase, a/b hammerhead"/>
    <property type="match status" value="1"/>
</dbReference>
<dbReference type="Proteomes" id="UP000076848">
    <property type="component" value="Unassembled WGS sequence"/>
</dbReference>
<dbReference type="Pfam" id="PF20256">
    <property type="entry name" value="MoCoBD_2"/>
    <property type="match status" value="1"/>
</dbReference>
<organism evidence="5 6">
    <name type="scientific">Bordetella ansorpii</name>
    <dbReference type="NCBI Taxonomy" id="288768"/>
    <lineage>
        <taxon>Bacteria</taxon>
        <taxon>Pseudomonadati</taxon>
        <taxon>Pseudomonadota</taxon>
        <taxon>Betaproteobacteria</taxon>
        <taxon>Burkholderiales</taxon>
        <taxon>Alcaligenaceae</taxon>
        <taxon>Bordetella</taxon>
    </lineage>
</organism>
<sequence length="738" mass="78693">MDTPRQQNALSHPEAIGNPHPRVDGPQKVSGMARYAADFNLPGMLHGVLVGATIAHGRIADLDASQAEAVPGVRLVLHRANRPPLKRAEKGSIDEKRPPLEDDVIRYYGQYVALVVADTLEIATAAARLVKVRYEALAPDVSAPEDVDQASDVESERGDAEGAYASAPVRIEAIYSTPVETHNPIELHACVADYDGRGYTLYETSQAVVNHRDVMAQMLGVKPDAVRVISLFLGSGFGGKLWPWPHSLLAAAASLQLRKPVKVVLQRAMAFQTVGHRPFVRQRFRLGATQQGKLVSVQQHYISQGSQLDDYQESCVEATPHMYSVPNLKVCSGIARRHVGAPTSMRGPGAVPGLFALESAMDELAVALDMDPVALRLLNEPEKDEGSGLPFSSRHLTECLSTGAQRFGWSRRTSPVGSMKKGDLILGWGMASCSWLALRLPAEATVTLHADGSARVVCATQDLGTGTYTVLAQLVSAETGIPLARIDVRLGDTALPPGPFSGGSGATASVIPAVLQATREAVRAVIGIATRKGGVWADRPADGLSCRDGAIGPSKGADAHVPLQDVLRRAGVESVSGEGKAGSGNDLKKRYSINSYGAHFAEVTWHPATARLRVSRVVTVIDGGRIVNPRTGRNQIEGALIMGVGMALFEQTEYDARSGAPVNSNLADYVMATHADAPELDVTFLDYPDLIWNELGSRGIGEIGLAGIAAAITNAVHHATGVRVRDLPVKIEDLLQKR</sequence>
<dbReference type="STRING" id="288768.SAMEA3906486_01697"/>
<evidence type="ECO:0000313" key="6">
    <source>
        <dbReference type="Proteomes" id="UP000076848"/>
    </source>
</evidence>
<dbReference type="InterPro" id="IPR016208">
    <property type="entry name" value="Ald_Oxase/xanthine_DH-like"/>
</dbReference>
<dbReference type="SUPFAM" id="SSF56003">
    <property type="entry name" value="Molybdenum cofactor-binding domain"/>
    <property type="match status" value="1"/>
</dbReference>
<dbReference type="InterPro" id="IPR037165">
    <property type="entry name" value="AldOxase/xan_DH_Mopterin-bd_sf"/>
</dbReference>
<keyword evidence="6" id="KW-1185">Reference proteome</keyword>
<dbReference type="PANTHER" id="PTHR11908:SF132">
    <property type="entry name" value="ALDEHYDE OXIDASE 1-RELATED"/>
    <property type="match status" value="1"/>
</dbReference>
<keyword evidence="2 5" id="KW-0560">Oxidoreductase</keyword>
<dbReference type="Gene3D" id="3.30.365.10">
    <property type="entry name" value="Aldehyde oxidase/xanthine dehydrogenase, molybdopterin binding domain"/>
    <property type="match status" value="4"/>
</dbReference>
<dbReference type="RefSeq" id="WP_066125595.1">
    <property type="nucleotide sequence ID" value="NZ_FKIF01000002.1"/>
</dbReference>
<dbReference type="Pfam" id="PF02738">
    <property type="entry name" value="MoCoBD_1"/>
    <property type="match status" value="1"/>
</dbReference>
<dbReference type="SUPFAM" id="SSF54665">
    <property type="entry name" value="CO dehydrogenase molybdoprotein N-domain-like"/>
    <property type="match status" value="1"/>
</dbReference>